<dbReference type="EMBL" id="JAMRYU010000017">
    <property type="protein sequence ID" value="MDC4241648.1"/>
    <property type="molecule type" value="Genomic_DNA"/>
</dbReference>
<organism evidence="3 4">
    <name type="scientific">Clostridium tertium</name>
    <dbReference type="NCBI Taxonomy" id="1559"/>
    <lineage>
        <taxon>Bacteria</taxon>
        <taxon>Bacillati</taxon>
        <taxon>Bacillota</taxon>
        <taxon>Clostridia</taxon>
        <taxon>Eubacteriales</taxon>
        <taxon>Clostridiaceae</taxon>
        <taxon>Clostridium</taxon>
    </lineage>
</organism>
<name>A0A9X3XMI1_9CLOT</name>
<evidence type="ECO:0000259" key="2">
    <source>
        <dbReference type="Pfam" id="PF05448"/>
    </source>
</evidence>
<dbReference type="Gene3D" id="3.40.50.1820">
    <property type="entry name" value="alpha/beta hydrolase"/>
    <property type="match status" value="1"/>
</dbReference>
<protein>
    <submittedName>
        <fullName evidence="3">Acetylxylan esterase</fullName>
    </submittedName>
</protein>
<accession>A0A9X3XMI1</accession>
<dbReference type="InterPro" id="IPR039069">
    <property type="entry name" value="CE7"/>
</dbReference>
<feature type="binding site" evidence="1">
    <location>
        <position position="91"/>
    </location>
    <ligand>
        <name>substrate</name>
    </ligand>
</feature>
<dbReference type="GO" id="GO:0005976">
    <property type="term" value="P:polysaccharide metabolic process"/>
    <property type="evidence" value="ECO:0007669"/>
    <property type="project" value="TreeGrafter"/>
</dbReference>
<gene>
    <name evidence="3" type="ORF">NE398_16040</name>
</gene>
<evidence type="ECO:0000313" key="3">
    <source>
        <dbReference type="EMBL" id="MDC4241648.1"/>
    </source>
</evidence>
<dbReference type="InterPro" id="IPR008391">
    <property type="entry name" value="AXE1_dom"/>
</dbReference>
<dbReference type="GO" id="GO:0052689">
    <property type="term" value="F:carboxylic ester hydrolase activity"/>
    <property type="evidence" value="ECO:0007669"/>
    <property type="project" value="TreeGrafter"/>
</dbReference>
<keyword evidence="4" id="KW-1185">Reference proteome</keyword>
<reference evidence="3" key="1">
    <citation type="submission" date="2022-05" db="EMBL/GenBank/DDBJ databases">
        <title>Draft genome sequence of Clostridium tertium strain CP3 isolated from Peru.</title>
        <authorList>
            <person name="Hurtado R."/>
            <person name="Lima L."/>
            <person name="Sousa T."/>
            <person name="Jaiswal A.K."/>
            <person name="Tiwari S."/>
            <person name="Maturrano L."/>
            <person name="Brenig B."/>
            <person name="Azevedo V."/>
        </authorList>
    </citation>
    <scope>NUCLEOTIDE SEQUENCE</scope>
    <source>
        <strain evidence="3">CP3</strain>
    </source>
</reference>
<dbReference type="Pfam" id="PF05448">
    <property type="entry name" value="AXE1"/>
    <property type="match status" value="1"/>
</dbReference>
<proteinExistence type="predicted"/>
<evidence type="ECO:0000313" key="4">
    <source>
        <dbReference type="Proteomes" id="UP001141183"/>
    </source>
</evidence>
<dbReference type="PANTHER" id="PTHR40111">
    <property type="entry name" value="CEPHALOSPORIN-C DEACETYLASE"/>
    <property type="match status" value="1"/>
</dbReference>
<dbReference type="Proteomes" id="UP001141183">
    <property type="component" value="Unassembled WGS sequence"/>
</dbReference>
<feature type="domain" description="Acetyl xylan esterase" evidence="2">
    <location>
        <begin position="1"/>
        <end position="315"/>
    </location>
</feature>
<dbReference type="RefSeq" id="WP_271816590.1">
    <property type="nucleotide sequence ID" value="NZ_JAMRYU010000017.1"/>
</dbReference>
<dbReference type="SUPFAM" id="SSF53474">
    <property type="entry name" value="alpha/beta-Hydrolases"/>
    <property type="match status" value="1"/>
</dbReference>
<sequence length="321" mass="37279">MSMMDMPIKEMEAYLGSSIKPNDFDNFWDREINSITEENLKYRMVKKEFKNKKAEYYEIYFNGIDGAEIYAKYICPSSKKKFPIVLEFHDYKEASKGWYHLSRYVAIGYSVVAMDCRGQGGKSQDIGGIKGSTVCGHVINGLDGELKDMYYRKVYLDAYILSRIIEKFEKTDISKIISFGKGQGAALALVVAALNKNINKCSLQYPFLADFKRVWDMDLDVNAYEGIRYYFRWFDPMHIREKEVFEKLAYIDIVNFSSKLSCDLLIGTGLLDSICPPSTQYAVFNNVNCKKKHLIFHKYGHELNNFFENENLKFMQFNNVN</sequence>
<dbReference type="InterPro" id="IPR029058">
    <property type="entry name" value="AB_hydrolase_fold"/>
</dbReference>
<dbReference type="PANTHER" id="PTHR40111:SF1">
    <property type="entry name" value="CEPHALOSPORIN-C DEACETYLASE"/>
    <property type="match status" value="1"/>
</dbReference>
<dbReference type="AlphaFoldDB" id="A0A9X3XMI1"/>
<evidence type="ECO:0000256" key="1">
    <source>
        <dbReference type="PIRSR" id="PIRSR639069-2"/>
    </source>
</evidence>
<comment type="caution">
    <text evidence="3">The sequence shown here is derived from an EMBL/GenBank/DDBJ whole genome shotgun (WGS) entry which is preliminary data.</text>
</comment>